<dbReference type="EMBL" id="JADJEV010000002">
    <property type="protein sequence ID" value="MBK6972407.1"/>
    <property type="molecule type" value="Genomic_DNA"/>
</dbReference>
<proteinExistence type="predicted"/>
<feature type="transmembrane region" description="Helical" evidence="1">
    <location>
        <begin position="50"/>
        <end position="72"/>
    </location>
</feature>
<evidence type="ECO:0000313" key="4">
    <source>
        <dbReference type="Proteomes" id="UP000807785"/>
    </source>
</evidence>
<feature type="transmembrane region" description="Helical" evidence="1">
    <location>
        <begin position="84"/>
        <end position="101"/>
    </location>
</feature>
<evidence type="ECO:0000259" key="2">
    <source>
        <dbReference type="Pfam" id="PF05425"/>
    </source>
</evidence>
<gene>
    <name evidence="3" type="ORF">IPH26_05420</name>
</gene>
<reference evidence="3" key="1">
    <citation type="submission" date="2020-10" db="EMBL/GenBank/DDBJ databases">
        <title>Connecting structure to function with the recovery of over 1000 high-quality activated sludge metagenome-assembled genomes encoding full-length rRNA genes using long-read sequencing.</title>
        <authorList>
            <person name="Singleton C.M."/>
            <person name="Petriglieri F."/>
            <person name="Kristensen J.M."/>
            <person name="Kirkegaard R.H."/>
            <person name="Michaelsen T.Y."/>
            <person name="Andersen M.H."/>
            <person name="Karst S.M."/>
            <person name="Dueholm M.S."/>
            <person name="Nielsen P.H."/>
            <person name="Albertsen M."/>
        </authorList>
    </citation>
    <scope>NUCLEOTIDE SEQUENCE</scope>
    <source>
        <strain evidence="3">Bjer_18-Q3-R1-45_BAT3C.347</strain>
    </source>
</reference>
<dbReference type="Pfam" id="PF05425">
    <property type="entry name" value="CopD"/>
    <property type="match status" value="1"/>
</dbReference>
<protein>
    <submittedName>
        <fullName evidence="3">CopD family protein</fullName>
    </submittedName>
</protein>
<feature type="domain" description="Copper resistance protein D" evidence="2">
    <location>
        <begin position="45"/>
        <end position="136"/>
    </location>
</feature>
<accession>A0A9D7E767</accession>
<keyword evidence="1" id="KW-1133">Transmembrane helix</keyword>
<comment type="caution">
    <text evidence="3">The sequence shown here is derived from an EMBL/GenBank/DDBJ whole genome shotgun (WGS) entry which is preliminary data.</text>
</comment>
<keyword evidence="1" id="KW-0472">Membrane</keyword>
<name>A0A9D7E767_9PROT</name>
<keyword evidence="1" id="KW-0812">Transmembrane</keyword>
<evidence type="ECO:0000313" key="3">
    <source>
        <dbReference type="EMBL" id="MBK6972407.1"/>
    </source>
</evidence>
<dbReference type="GO" id="GO:0016020">
    <property type="term" value="C:membrane"/>
    <property type="evidence" value="ECO:0007669"/>
    <property type="project" value="InterPro"/>
</dbReference>
<feature type="transmembrane region" description="Helical" evidence="1">
    <location>
        <begin position="121"/>
        <end position="144"/>
    </location>
</feature>
<evidence type="ECO:0000256" key="1">
    <source>
        <dbReference type="SAM" id="Phobius"/>
    </source>
</evidence>
<dbReference type="AlphaFoldDB" id="A0A9D7E767"/>
<dbReference type="InterPro" id="IPR008457">
    <property type="entry name" value="Cu-R_CopD_dom"/>
</dbReference>
<sequence length="145" mass="15548">MYATALVLHLLAATVWTGGHLVLATCVLPRALAAGEAQILKSFEQGYERIGIPALLIQVATGLWLAHLQLPLAQWLDLATPQSHLIAIKLGLLALTAAFAVDARLRLIPKLSAATLPSMAWHIWPVTLFAVLFVLVGAGFRLGWG</sequence>
<dbReference type="Proteomes" id="UP000807785">
    <property type="component" value="Unassembled WGS sequence"/>
</dbReference>
<organism evidence="3 4">
    <name type="scientific">Candidatus Methylophosphatis roskildensis</name>
    <dbReference type="NCBI Taxonomy" id="2899263"/>
    <lineage>
        <taxon>Bacteria</taxon>
        <taxon>Pseudomonadati</taxon>
        <taxon>Pseudomonadota</taxon>
        <taxon>Betaproteobacteria</taxon>
        <taxon>Nitrosomonadales</taxon>
        <taxon>Sterolibacteriaceae</taxon>
        <taxon>Candidatus Methylophosphatis</taxon>
    </lineage>
</organism>